<feature type="region of interest" description="Disordered" evidence="1">
    <location>
        <begin position="74"/>
        <end position="93"/>
    </location>
</feature>
<keyword evidence="2" id="KW-0732">Signal</keyword>
<dbReference type="AlphaFoldDB" id="A0A2M4B2S6"/>
<evidence type="ECO:0000313" key="3">
    <source>
        <dbReference type="EMBL" id="MBW47341.1"/>
    </source>
</evidence>
<feature type="signal peptide" evidence="2">
    <location>
        <begin position="1"/>
        <end position="37"/>
    </location>
</feature>
<feature type="compositionally biased region" description="Basic residues" evidence="1">
    <location>
        <begin position="74"/>
        <end position="87"/>
    </location>
</feature>
<accession>A0A2M4B2S6</accession>
<proteinExistence type="predicted"/>
<name>A0A2M4B2S6_9DIPT</name>
<sequence length="93" mass="10202">MCGSRRCWCCYGKMFVSRGSPLFAGLSLLLAADFGRGLDTGREGVTLPTMITLRGTLLGSRFGLLSIKTHHRKPQGTHTRTYTHRHSAGPLLL</sequence>
<evidence type="ECO:0000256" key="1">
    <source>
        <dbReference type="SAM" id="MobiDB-lite"/>
    </source>
</evidence>
<organism evidence="3">
    <name type="scientific">Anopheles triannulatus</name>
    <dbReference type="NCBI Taxonomy" id="58253"/>
    <lineage>
        <taxon>Eukaryota</taxon>
        <taxon>Metazoa</taxon>
        <taxon>Ecdysozoa</taxon>
        <taxon>Arthropoda</taxon>
        <taxon>Hexapoda</taxon>
        <taxon>Insecta</taxon>
        <taxon>Pterygota</taxon>
        <taxon>Neoptera</taxon>
        <taxon>Endopterygota</taxon>
        <taxon>Diptera</taxon>
        <taxon>Nematocera</taxon>
        <taxon>Culicoidea</taxon>
        <taxon>Culicidae</taxon>
        <taxon>Anophelinae</taxon>
        <taxon>Anopheles</taxon>
    </lineage>
</organism>
<evidence type="ECO:0000256" key="2">
    <source>
        <dbReference type="SAM" id="SignalP"/>
    </source>
</evidence>
<protein>
    <submittedName>
        <fullName evidence="3">Putative secreted protein</fullName>
    </submittedName>
</protein>
<feature type="chain" id="PRO_5014928144" evidence="2">
    <location>
        <begin position="38"/>
        <end position="93"/>
    </location>
</feature>
<dbReference type="EMBL" id="GGFK01014020">
    <property type="protein sequence ID" value="MBW47341.1"/>
    <property type="molecule type" value="Transcribed_RNA"/>
</dbReference>
<reference evidence="3" key="1">
    <citation type="submission" date="2018-01" db="EMBL/GenBank/DDBJ databases">
        <title>An insight into the sialome of Amazonian anophelines.</title>
        <authorList>
            <person name="Ribeiro J.M."/>
            <person name="Scarpassa V."/>
            <person name="Calvo E."/>
        </authorList>
    </citation>
    <scope>NUCLEOTIDE SEQUENCE</scope>
    <source>
        <tissue evidence="3">Salivary glands</tissue>
    </source>
</reference>